<dbReference type="EMBL" id="JAJFZV010000016">
    <property type="protein sequence ID" value="MCC3299192.1"/>
    <property type="molecule type" value="Genomic_DNA"/>
</dbReference>
<dbReference type="AlphaFoldDB" id="A0A9X1MGZ2"/>
<evidence type="ECO:0000313" key="2">
    <source>
        <dbReference type="Proteomes" id="UP001139158"/>
    </source>
</evidence>
<dbReference type="Proteomes" id="UP001139158">
    <property type="component" value="Unassembled WGS sequence"/>
</dbReference>
<keyword evidence="2" id="KW-1185">Reference proteome</keyword>
<sequence>MAENTPTVLEQAMPDWKHREVHQLRIPATDANVMDVVEQLTWNRVPVFRGILRMVGLGTRRYPADGRVLTALLSGPYTVLYRSPAELVIGGVVSLRQREIPALGDDAVSGFRSLRGPGLVKAAINFSVDGQTLSTETRVLPLGRRARLQFQLYWLVIRAGSGIIRRSWLRGVRAEIKAGA</sequence>
<comment type="caution">
    <text evidence="1">The sequence shown here is derived from an EMBL/GenBank/DDBJ whole genome shotgun (WGS) entry which is preliminary data.</text>
</comment>
<reference evidence="1" key="1">
    <citation type="submission" date="2021-10" db="EMBL/GenBank/DDBJ databases">
        <title>Novel species in genus Arthrobacter.</title>
        <authorList>
            <person name="Liu Y."/>
        </authorList>
    </citation>
    <scope>NUCLEOTIDE SEQUENCE</scope>
    <source>
        <strain evidence="1">Zg-Y453</strain>
    </source>
</reference>
<evidence type="ECO:0008006" key="3">
    <source>
        <dbReference type="Google" id="ProtNLM"/>
    </source>
</evidence>
<proteinExistence type="predicted"/>
<protein>
    <recommendedName>
        <fullName evidence="3">DUF1990 domain-containing protein</fullName>
    </recommendedName>
</protein>
<evidence type="ECO:0000313" key="1">
    <source>
        <dbReference type="EMBL" id="MCC3299192.1"/>
    </source>
</evidence>
<accession>A0A9X1MGZ2</accession>
<dbReference type="RefSeq" id="WP_227897168.1">
    <property type="nucleotide sequence ID" value="NZ_CP099466.1"/>
</dbReference>
<name>A0A9X1MGZ2_9MICC</name>
<organism evidence="1 2">
    <name type="scientific">Arthrobacter caoxuetaonis</name>
    <dbReference type="NCBI Taxonomy" id="2886935"/>
    <lineage>
        <taxon>Bacteria</taxon>
        <taxon>Bacillati</taxon>
        <taxon>Actinomycetota</taxon>
        <taxon>Actinomycetes</taxon>
        <taxon>Micrococcales</taxon>
        <taxon>Micrococcaceae</taxon>
        <taxon>Arthrobacter</taxon>
    </lineage>
</organism>
<gene>
    <name evidence="1" type="ORF">LJ757_15480</name>
</gene>